<protein>
    <submittedName>
        <fullName evidence="2">Uncharacterized protein</fullName>
    </submittedName>
</protein>
<dbReference type="EMBL" id="JAVDXX010000001">
    <property type="protein sequence ID" value="MDR7293765.1"/>
    <property type="molecule type" value="Genomic_DNA"/>
</dbReference>
<evidence type="ECO:0000313" key="3">
    <source>
        <dbReference type="Proteomes" id="UP001180715"/>
    </source>
</evidence>
<gene>
    <name evidence="2" type="ORF">J2S67_001033</name>
</gene>
<feature type="region of interest" description="Disordered" evidence="1">
    <location>
        <begin position="16"/>
        <end position="48"/>
    </location>
</feature>
<feature type="compositionally biased region" description="Basic and acidic residues" evidence="1">
    <location>
        <begin position="29"/>
        <end position="41"/>
    </location>
</feature>
<reference evidence="2" key="1">
    <citation type="submission" date="2023-07" db="EMBL/GenBank/DDBJ databases">
        <title>Sequencing the genomes of 1000 actinobacteria strains.</title>
        <authorList>
            <person name="Klenk H.-P."/>
        </authorList>
    </citation>
    <scope>NUCLEOTIDE SEQUENCE</scope>
    <source>
        <strain evidence="2">DSM 13068</strain>
    </source>
</reference>
<keyword evidence="3" id="KW-1185">Reference proteome</keyword>
<organism evidence="2 3">
    <name type="scientific">Pseudoglutamicibacter albus</name>
    <dbReference type="NCBI Taxonomy" id="98671"/>
    <lineage>
        <taxon>Bacteria</taxon>
        <taxon>Bacillati</taxon>
        <taxon>Actinomycetota</taxon>
        <taxon>Actinomycetes</taxon>
        <taxon>Micrococcales</taxon>
        <taxon>Micrococcaceae</taxon>
        <taxon>Pseudoglutamicibacter</taxon>
    </lineage>
</organism>
<evidence type="ECO:0000313" key="2">
    <source>
        <dbReference type="EMBL" id="MDR7293765.1"/>
    </source>
</evidence>
<proteinExistence type="predicted"/>
<sequence>MGTLIWEGGVWKKVRDGTGAQGTVGQELRGTRDGRSEENSENRYSALC</sequence>
<evidence type="ECO:0000256" key="1">
    <source>
        <dbReference type="SAM" id="MobiDB-lite"/>
    </source>
</evidence>
<accession>A0ABU1YZJ1</accession>
<dbReference type="RefSeq" id="WP_377648677.1">
    <property type="nucleotide sequence ID" value="NZ_JBHRTV010000001.1"/>
</dbReference>
<dbReference type="Proteomes" id="UP001180715">
    <property type="component" value="Unassembled WGS sequence"/>
</dbReference>
<name>A0ABU1YZJ1_9MICC</name>
<comment type="caution">
    <text evidence="2">The sequence shown here is derived from an EMBL/GenBank/DDBJ whole genome shotgun (WGS) entry which is preliminary data.</text>
</comment>